<name>A0A8K0T5D5_9PEZI</name>
<feature type="transmembrane region" description="Helical" evidence="6">
    <location>
        <begin position="346"/>
        <end position="367"/>
    </location>
</feature>
<dbReference type="Gene3D" id="1.20.1250.20">
    <property type="entry name" value="MFS general substrate transporter like domains"/>
    <property type="match status" value="1"/>
</dbReference>
<dbReference type="GO" id="GO:0015174">
    <property type="term" value="F:basic amino acid transmembrane transporter activity"/>
    <property type="evidence" value="ECO:0007669"/>
    <property type="project" value="TreeGrafter"/>
</dbReference>
<dbReference type="PROSITE" id="PS00216">
    <property type="entry name" value="SUGAR_TRANSPORT_1"/>
    <property type="match status" value="1"/>
</dbReference>
<dbReference type="InterPro" id="IPR020846">
    <property type="entry name" value="MFS_dom"/>
</dbReference>
<feature type="transmembrane region" description="Helical" evidence="6">
    <location>
        <begin position="122"/>
        <end position="142"/>
    </location>
</feature>
<evidence type="ECO:0000256" key="2">
    <source>
        <dbReference type="ARBA" id="ARBA00022692"/>
    </source>
</evidence>
<evidence type="ECO:0000313" key="8">
    <source>
        <dbReference type="EMBL" id="KAH7349344.1"/>
    </source>
</evidence>
<dbReference type="Pfam" id="PF07690">
    <property type="entry name" value="MFS_1"/>
    <property type="match status" value="1"/>
</dbReference>
<evidence type="ECO:0000256" key="6">
    <source>
        <dbReference type="SAM" id="Phobius"/>
    </source>
</evidence>
<evidence type="ECO:0000256" key="1">
    <source>
        <dbReference type="ARBA" id="ARBA00004141"/>
    </source>
</evidence>
<sequence>MAPSPTKNGGTTAGENTPLLRDAQPSPTYVDIPRRNGPSDAGDEISPNEFDMLLSRSVPSSGGYLEPEPYENPMLRGPRRYSTTTRSQPSLSRSASPSSPLLDPPPSLPLHPYLNGISVARFWVIFSMILVTFFIACFDGTIMASSHPVITSYFHSSNSASWLSTAFLLTSTASQPLLGRISDSLGRKPPYLVTLVIFSLGTLWCALAGSMTSFILARAACGIGAGGMMTLGGIIISDMVPIETRGTYQSYININYGIGSALGAALGGAMADHLGWRWEFGVQVLPLLLCCVAAALAIPNDLGLVGKRQTLMEALRIFDFRGSILLSTSLTFLVLGLNLGGNVLPWSHPFVIASLCICAVGFPAFIYSQSLAALPIMPLRLLRHAPHANIILSNFCGSLIMNAILFNMPLFFQAVLLTSATDSGLRLVPLTLVASIAGTATGFIITRTRRLKWALVTGTSWYVIGSIGLCMLTRGWHPIMYLVVLVPHALGQGFQFPGTVMSVLAVSEQRDQAVVTATLVLWRSLGTVLGIASSSLVLQNALVALLARNVEGPDKWEVIAKVRSSIEAVVRLEEPYREQVILSYETAVRLTFMLCGVLAIASFCIIIPVRIPRLGERK</sequence>
<dbReference type="AlphaFoldDB" id="A0A8K0T5D5"/>
<keyword evidence="3 6" id="KW-1133">Transmembrane helix</keyword>
<reference evidence="8" key="1">
    <citation type="journal article" date="2021" name="Nat. Commun.">
        <title>Genetic determinants of endophytism in the Arabidopsis root mycobiome.</title>
        <authorList>
            <person name="Mesny F."/>
            <person name="Miyauchi S."/>
            <person name="Thiergart T."/>
            <person name="Pickel B."/>
            <person name="Atanasova L."/>
            <person name="Karlsson M."/>
            <person name="Huettel B."/>
            <person name="Barry K.W."/>
            <person name="Haridas S."/>
            <person name="Chen C."/>
            <person name="Bauer D."/>
            <person name="Andreopoulos W."/>
            <person name="Pangilinan J."/>
            <person name="LaButti K."/>
            <person name="Riley R."/>
            <person name="Lipzen A."/>
            <person name="Clum A."/>
            <person name="Drula E."/>
            <person name="Henrissat B."/>
            <person name="Kohler A."/>
            <person name="Grigoriev I.V."/>
            <person name="Martin F.M."/>
            <person name="Hacquard S."/>
        </authorList>
    </citation>
    <scope>NUCLEOTIDE SEQUENCE</scope>
    <source>
        <strain evidence="8">MPI-CAGE-AT-0016</strain>
    </source>
</reference>
<keyword evidence="4 6" id="KW-0472">Membrane</keyword>
<feature type="transmembrane region" description="Helical" evidence="6">
    <location>
        <begin position="280"/>
        <end position="299"/>
    </location>
</feature>
<dbReference type="Proteomes" id="UP000813385">
    <property type="component" value="Unassembled WGS sequence"/>
</dbReference>
<gene>
    <name evidence="8" type="ORF">B0T11DRAFT_312652</name>
</gene>
<feature type="domain" description="Major facilitator superfamily (MFS) profile" evidence="7">
    <location>
        <begin position="125"/>
        <end position="614"/>
    </location>
</feature>
<dbReference type="EMBL" id="JAGPXD010000006">
    <property type="protein sequence ID" value="KAH7349344.1"/>
    <property type="molecule type" value="Genomic_DNA"/>
</dbReference>
<comment type="caution">
    <text evidence="8">The sequence shown here is derived from an EMBL/GenBank/DDBJ whole genome shotgun (WGS) entry which is preliminary data.</text>
</comment>
<dbReference type="CDD" id="cd17502">
    <property type="entry name" value="MFS_Azr1_MDR_like"/>
    <property type="match status" value="1"/>
</dbReference>
<dbReference type="GO" id="GO:0000329">
    <property type="term" value="C:fungal-type vacuole membrane"/>
    <property type="evidence" value="ECO:0007669"/>
    <property type="project" value="TreeGrafter"/>
</dbReference>
<dbReference type="OrthoDB" id="419537at2759"/>
<dbReference type="PANTHER" id="PTHR23501:SF67">
    <property type="entry name" value="MFS MULTIDRUG EFFLUX TRANSPORTER (EUROFUNG)"/>
    <property type="match status" value="1"/>
</dbReference>
<keyword evidence="2 6" id="KW-0812">Transmembrane</keyword>
<feature type="transmembrane region" description="Helical" evidence="6">
    <location>
        <begin position="248"/>
        <end position="268"/>
    </location>
</feature>
<feature type="transmembrane region" description="Helical" evidence="6">
    <location>
        <begin position="162"/>
        <end position="179"/>
    </location>
</feature>
<dbReference type="PROSITE" id="PS50850">
    <property type="entry name" value="MFS"/>
    <property type="match status" value="1"/>
</dbReference>
<protein>
    <submittedName>
        <fullName evidence="8">Multidrug resistance protein fnx1</fullName>
    </submittedName>
</protein>
<dbReference type="InterPro" id="IPR036259">
    <property type="entry name" value="MFS_trans_sf"/>
</dbReference>
<comment type="subcellular location">
    <subcellularLocation>
        <location evidence="1">Membrane</location>
        <topology evidence="1">Multi-pass membrane protein</topology>
    </subcellularLocation>
</comment>
<feature type="transmembrane region" description="Helical" evidence="6">
    <location>
        <begin position="453"/>
        <end position="474"/>
    </location>
</feature>
<feature type="transmembrane region" description="Helical" evidence="6">
    <location>
        <begin position="480"/>
        <end position="506"/>
    </location>
</feature>
<evidence type="ECO:0000313" key="9">
    <source>
        <dbReference type="Proteomes" id="UP000813385"/>
    </source>
</evidence>
<dbReference type="InterPro" id="IPR011701">
    <property type="entry name" value="MFS"/>
</dbReference>
<feature type="region of interest" description="Disordered" evidence="5">
    <location>
        <begin position="1"/>
        <end position="102"/>
    </location>
</feature>
<feature type="transmembrane region" description="Helical" evidence="6">
    <location>
        <begin position="215"/>
        <end position="236"/>
    </location>
</feature>
<feature type="compositionally biased region" description="Polar residues" evidence="5">
    <location>
        <begin position="1"/>
        <end position="15"/>
    </location>
</feature>
<feature type="transmembrane region" description="Helical" evidence="6">
    <location>
        <begin position="320"/>
        <end position="340"/>
    </location>
</feature>
<keyword evidence="9" id="KW-1185">Reference proteome</keyword>
<evidence type="ECO:0000256" key="4">
    <source>
        <dbReference type="ARBA" id="ARBA00023136"/>
    </source>
</evidence>
<dbReference type="SUPFAM" id="SSF103473">
    <property type="entry name" value="MFS general substrate transporter"/>
    <property type="match status" value="1"/>
</dbReference>
<feature type="transmembrane region" description="Helical" evidence="6">
    <location>
        <begin position="388"/>
        <end position="412"/>
    </location>
</feature>
<evidence type="ECO:0000259" key="7">
    <source>
        <dbReference type="PROSITE" id="PS50850"/>
    </source>
</evidence>
<organism evidence="8 9">
    <name type="scientific">Plectosphaerella cucumerina</name>
    <dbReference type="NCBI Taxonomy" id="40658"/>
    <lineage>
        <taxon>Eukaryota</taxon>
        <taxon>Fungi</taxon>
        <taxon>Dikarya</taxon>
        <taxon>Ascomycota</taxon>
        <taxon>Pezizomycotina</taxon>
        <taxon>Sordariomycetes</taxon>
        <taxon>Hypocreomycetidae</taxon>
        <taxon>Glomerellales</taxon>
        <taxon>Plectosphaerellaceae</taxon>
        <taxon>Plectosphaerella</taxon>
    </lineage>
</organism>
<evidence type="ECO:0000256" key="5">
    <source>
        <dbReference type="SAM" id="MobiDB-lite"/>
    </source>
</evidence>
<feature type="transmembrane region" description="Helical" evidence="6">
    <location>
        <begin position="590"/>
        <end position="609"/>
    </location>
</feature>
<dbReference type="Gene3D" id="1.20.1720.10">
    <property type="entry name" value="Multidrug resistance protein D"/>
    <property type="match status" value="1"/>
</dbReference>
<proteinExistence type="predicted"/>
<feature type="compositionally biased region" description="Low complexity" evidence="5">
    <location>
        <begin position="87"/>
        <end position="101"/>
    </location>
</feature>
<feature type="transmembrane region" description="Helical" evidence="6">
    <location>
        <begin position="513"/>
        <end position="538"/>
    </location>
</feature>
<evidence type="ECO:0000256" key="3">
    <source>
        <dbReference type="ARBA" id="ARBA00022989"/>
    </source>
</evidence>
<dbReference type="PANTHER" id="PTHR23501">
    <property type="entry name" value="MAJOR FACILITATOR SUPERFAMILY"/>
    <property type="match status" value="1"/>
</dbReference>
<feature type="transmembrane region" description="Helical" evidence="6">
    <location>
        <begin position="424"/>
        <end position="446"/>
    </location>
</feature>
<feature type="transmembrane region" description="Helical" evidence="6">
    <location>
        <begin position="191"/>
        <end position="209"/>
    </location>
</feature>
<accession>A0A8K0T5D5</accession>
<dbReference type="InterPro" id="IPR005829">
    <property type="entry name" value="Sugar_transporter_CS"/>
</dbReference>